<reference evidence="1 2" key="1">
    <citation type="submission" date="2020-09" db="EMBL/GenBank/DDBJ databases">
        <title>De no assembly of potato wild relative species, Solanum commersonii.</title>
        <authorList>
            <person name="Cho K."/>
        </authorList>
    </citation>
    <scope>NUCLEOTIDE SEQUENCE [LARGE SCALE GENOMIC DNA]</scope>
    <source>
        <strain evidence="1">LZ3.2</strain>
        <tissue evidence="1">Leaf</tissue>
    </source>
</reference>
<organism evidence="1 2">
    <name type="scientific">Solanum commersonii</name>
    <name type="common">Commerson's wild potato</name>
    <name type="synonym">Commerson's nightshade</name>
    <dbReference type="NCBI Taxonomy" id="4109"/>
    <lineage>
        <taxon>Eukaryota</taxon>
        <taxon>Viridiplantae</taxon>
        <taxon>Streptophyta</taxon>
        <taxon>Embryophyta</taxon>
        <taxon>Tracheophyta</taxon>
        <taxon>Spermatophyta</taxon>
        <taxon>Magnoliopsida</taxon>
        <taxon>eudicotyledons</taxon>
        <taxon>Gunneridae</taxon>
        <taxon>Pentapetalae</taxon>
        <taxon>asterids</taxon>
        <taxon>lamiids</taxon>
        <taxon>Solanales</taxon>
        <taxon>Solanaceae</taxon>
        <taxon>Solanoideae</taxon>
        <taxon>Solaneae</taxon>
        <taxon>Solanum</taxon>
    </lineage>
</organism>
<keyword evidence="2" id="KW-1185">Reference proteome</keyword>
<proteinExistence type="predicted"/>
<evidence type="ECO:0000313" key="1">
    <source>
        <dbReference type="EMBL" id="KAG5585150.1"/>
    </source>
</evidence>
<dbReference type="AlphaFoldDB" id="A0A9J5XD57"/>
<name>A0A9J5XD57_SOLCO</name>
<accession>A0A9J5XD57</accession>
<dbReference type="OrthoDB" id="1215883at2759"/>
<dbReference type="EMBL" id="JACXVP010000009">
    <property type="protein sequence ID" value="KAG5585150.1"/>
    <property type="molecule type" value="Genomic_DNA"/>
</dbReference>
<comment type="caution">
    <text evidence="1">The sequence shown here is derived from an EMBL/GenBank/DDBJ whole genome shotgun (WGS) entry which is preliminary data.</text>
</comment>
<sequence length="128" mass="14292">MQWLHLGDSNSAYFVATMKNKTASNYIKKLQLADGSWTTNDDQVEVEIVEFCKNLLGNTTDYLPAINRDICTSEAVLDRSQKMQLITPILPEEVVEALKGIDDHKAPGGDGLNAYFFKRAWSIVGPEI</sequence>
<evidence type="ECO:0000313" key="2">
    <source>
        <dbReference type="Proteomes" id="UP000824120"/>
    </source>
</evidence>
<protein>
    <submittedName>
        <fullName evidence="1">Uncharacterized protein</fullName>
    </submittedName>
</protein>
<dbReference type="Proteomes" id="UP000824120">
    <property type="component" value="Chromosome 9"/>
</dbReference>
<gene>
    <name evidence="1" type="ORF">H5410_045584</name>
</gene>